<evidence type="ECO:0000259" key="1">
    <source>
        <dbReference type="Pfam" id="PF00140"/>
    </source>
</evidence>
<dbReference type="Pfam" id="PF00140">
    <property type="entry name" value="Sigma70_r1_2"/>
    <property type="match status" value="1"/>
</dbReference>
<evidence type="ECO:0000313" key="4">
    <source>
        <dbReference type="Proteomes" id="UP000217838"/>
    </source>
</evidence>
<comment type="caution">
    <text evidence="3">The sequence shown here is derived from an EMBL/GenBank/DDBJ whole genome shotgun (WGS) entry which is preliminary data.</text>
</comment>
<organism evidence="3 4">
    <name type="scientific">Aerophobetes bacterium</name>
    <dbReference type="NCBI Taxonomy" id="2030807"/>
    <lineage>
        <taxon>Bacteria</taxon>
        <taxon>Candidatus Aerophobota</taxon>
    </lineage>
</organism>
<dbReference type="SUPFAM" id="SSF88946">
    <property type="entry name" value="Sigma2 domain of RNA polymerase sigma factors"/>
    <property type="match status" value="1"/>
</dbReference>
<gene>
    <name evidence="3" type="ORF">COB11_04890</name>
</gene>
<dbReference type="InterPro" id="IPR013325">
    <property type="entry name" value="RNA_pol_sigma_r2"/>
</dbReference>
<dbReference type="GO" id="GO:0006352">
    <property type="term" value="P:DNA-templated transcription initiation"/>
    <property type="evidence" value="ECO:0007669"/>
    <property type="project" value="InterPro"/>
</dbReference>
<dbReference type="EMBL" id="NVUU01000054">
    <property type="protein sequence ID" value="PCI93709.1"/>
    <property type="molecule type" value="Genomic_DNA"/>
</dbReference>
<reference evidence="4" key="1">
    <citation type="submission" date="2017-08" db="EMBL/GenBank/DDBJ databases">
        <title>A dynamic microbial community with high functional redundancy inhabits the cold, oxic subseafloor aquifer.</title>
        <authorList>
            <person name="Tully B.J."/>
            <person name="Wheat C.G."/>
            <person name="Glazer B.T."/>
            <person name="Huber J.A."/>
        </authorList>
    </citation>
    <scope>NUCLEOTIDE SEQUENCE [LARGE SCALE GENOMIC DNA]</scope>
</reference>
<feature type="domain" description="RNA polymerase sigma factor 70 region 1.1" evidence="2">
    <location>
        <begin position="12"/>
        <end position="80"/>
    </location>
</feature>
<dbReference type="InterPro" id="IPR009042">
    <property type="entry name" value="RNA_pol_sigma70_r1_2"/>
</dbReference>
<sequence length="245" mass="28596">MSNTGQNVFDPQHQQKLEELVAIAKEQGYLTYEEINEVLPMNFDTPELIDQVLIFLSGMDIQILNQAEVERQKERKKEAKELESLPKRAEGSSDDPVRMYLKEMGSVPLLTREEEVEISKRIEKAQIQIERIIMRFRYSIRETISIAYYLINGKERFDKIVTEKEIADKTKFLETLPKLCTVLLRENMELQGFLVKLRDSGLKKVDIVKINEDIETLFKEAKKIKPKSNLTAEQMDELVENEISR</sequence>
<proteinExistence type="predicted"/>
<evidence type="ECO:0000313" key="3">
    <source>
        <dbReference type="EMBL" id="PCI93709.1"/>
    </source>
</evidence>
<accession>A0A2A4YGU9</accession>
<dbReference type="PANTHER" id="PTHR30603:SF60">
    <property type="entry name" value="RNA POLYMERASE SIGMA FACTOR RPOD"/>
    <property type="match status" value="1"/>
</dbReference>
<evidence type="ECO:0008006" key="5">
    <source>
        <dbReference type="Google" id="ProtNLM"/>
    </source>
</evidence>
<dbReference type="InterPro" id="IPR050239">
    <property type="entry name" value="Sigma-70_RNA_pol_init_factors"/>
</dbReference>
<dbReference type="Pfam" id="PF03979">
    <property type="entry name" value="Sigma70_r1_1"/>
    <property type="match status" value="1"/>
</dbReference>
<dbReference type="Gene3D" id="1.10.601.10">
    <property type="entry name" value="RNA Polymerase Primary Sigma Factor"/>
    <property type="match status" value="1"/>
</dbReference>
<dbReference type="Gene3D" id="1.10.220.120">
    <property type="entry name" value="Sigma-70 factor, region 1.1"/>
    <property type="match status" value="1"/>
</dbReference>
<dbReference type="PANTHER" id="PTHR30603">
    <property type="entry name" value="RNA POLYMERASE SIGMA FACTOR RPO"/>
    <property type="match status" value="1"/>
</dbReference>
<dbReference type="GO" id="GO:0003677">
    <property type="term" value="F:DNA binding"/>
    <property type="evidence" value="ECO:0007669"/>
    <property type="project" value="InterPro"/>
</dbReference>
<dbReference type="InterPro" id="IPR007127">
    <property type="entry name" value="RNA_pol_sigma_70_r1_1"/>
</dbReference>
<dbReference type="InterPro" id="IPR042189">
    <property type="entry name" value="RNA_pol_sigma_70_r1_1_sf"/>
</dbReference>
<evidence type="ECO:0000259" key="2">
    <source>
        <dbReference type="Pfam" id="PF03979"/>
    </source>
</evidence>
<dbReference type="AlphaFoldDB" id="A0A2A4YGU9"/>
<protein>
    <recommendedName>
        <fullName evidence="5">RNA polymerase sigma factor RpoD</fullName>
    </recommendedName>
</protein>
<name>A0A2A4YGU9_UNCAE</name>
<feature type="domain" description="RNA polymerase sigma-70 region 1.2" evidence="1">
    <location>
        <begin position="95"/>
        <end position="124"/>
    </location>
</feature>
<dbReference type="Proteomes" id="UP000217838">
    <property type="component" value="Unassembled WGS sequence"/>
</dbReference>
<dbReference type="GO" id="GO:0016987">
    <property type="term" value="F:sigma factor activity"/>
    <property type="evidence" value="ECO:0007669"/>
    <property type="project" value="InterPro"/>
</dbReference>